<comment type="caution">
    <text evidence="1">The sequence shown here is derived from an EMBL/GenBank/DDBJ whole genome shotgun (WGS) entry which is preliminary data.</text>
</comment>
<gene>
    <name evidence="1" type="ORF">CGGC5_v016511</name>
</gene>
<name>A0A7J6ICA8_COLFN</name>
<keyword evidence="2" id="KW-1185">Reference proteome</keyword>
<dbReference type="EMBL" id="ANPB02000011">
    <property type="protein sequence ID" value="KAF4473967.1"/>
    <property type="molecule type" value="Genomic_DNA"/>
</dbReference>
<accession>A0A7J6ICA8</accession>
<evidence type="ECO:0000313" key="1">
    <source>
        <dbReference type="EMBL" id="KAF4473967.1"/>
    </source>
</evidence>
<reference evidence="1 2" key="1">
    <citation type="submission" date="2012-08" db="EMBL/GenBank/DDBJ databases">
        <authorList>
            <person name="Gan P.H.P."/>
            <person name="Ikeda K."/>
            <person name="Irieda H."/>
            <person name="Narusaka M."/>
            <person name="O'Connell R.J."/>
            <person name="Narusaka Y."/>
            <person name="Takano Y."/>
            <person name="Kubo Y."/>
            <person name="Shirasu K."/>
        </authorList>
    </citation>
    <scope>NUCLEOTIDE SEQUENCE [LARGE SCALE GENOMIC DNA]</scope>
    <source>
        <strain evidence="1 2">Nara gc5</strain>
    </source>
</reference>
<protein>
    <submittedName>
        <fullName evidence="1">Uncharacterized protein</fullName>
    </submittedName>
</protein>
<dbReference type="InParanoid" id="A0A7J6ICA8"/>
<sequence>MGLHRKATCTIAAPTSSFLLDWIISVRPRDPRISCRLRVSFSHSSQIDNRLASSVPTGALVGKLGTISPLC</sequence>
<dbReference type="GeneID" id="90980552"/>
<evidence type="ECO:0000313" key="2">
    <source>
        <dbReference type="Proteomes" id="UP000011096"/>
    </source>
</evidence>
<dbReference type="Proteomes" id="UP000011096">
    <property type="component" value="Unassembled WGS sequence"/>
</dbReference>
<organism evidence="1 2">
    <name type="scientific">Colletotrichum fructicola (strain Nara gc5)</name>
    <name type="common">Anthracnose fungus</name>
    <name type="synonym">Colletotrichum gloeosporioides (strain Nara gc5)</name>
    <dbReference type="NCBI Taxonomy" id="1213859"/>
    <lineage>
        <taxon>Eukaryota</taxon>
        <taxon>Fungi</taxon>
        <taxon>Dikarya</taxon>
        <taxon>Ascomycota</taxon>
        <taxon>Pezizomycotina</taxon>
        <taxon>Sordariomycetes</taxon>
        <taxon>Hypocreomycetidae</taxon>
        <taxon>Glomerellales</taxon>
        <taxon>Glomerellaceae</taxon>
        <taxon>Colletotrichum</taxon>
        <taxon>Colletotrichum gloeosporioides species complex</taxon>
    </lineage>
</organism>
<dbReference type="RefSeq" id="XP_066006799.1">
    <property type="nucleotide sequence ID" value="XM_066153535.1"/>
</dbReference>
<dbReference type="AlphaFoldDB" id="A0A7J6ICA8"/>
<proteinExistence type="predicted"/>
<reference evidence="1 2" key="2">
    <citation type="submission" date="2020-04" db="EMBL/GenBank/DDBJ databases">
        <title>Genome sequencing and assembly of multiple isolates from the Colletotrichum gloeosporioides species complex.</title>
        <authorList>
            <person name="Gan P."/>
            <person name="Shirasu K."/>
        </authorList>
    </citation>
    <scope>NUCLEOTIDE SEQUENCE [LARGE SCALE GENOMIC DNA]</scope>
    <source>
        <strain evidence="1 2">Nara gc5</strain>
    </source>
</reference>